<name>A0A7T0BU51_9BACT</name>
<reference evidence="1 2" key="1">
    <citation type="submission" date="2020-02" db="EMBL/GenBank/DDBJ databases">
        <title>Genomic and physiological characterization of two novel Nitrospinaceae genera.</title>
        <authorList>
            <person name="Mueller A.J."/>
            <person name="Jung M.-Y."/>
            <person name="Strachan C.R."/>
            <person name="Herbold C.W."/>
            <person name="Kirkegaard R.H."/>
            <person name="Daims H."/>
        </authorList>
    </citation>
    <scope>NUCLEOTIDE SEQUENCE [LARGE SCALE GENOMIC DNA]</scope>
    <source>
        <strain evidence="1">EB</strain>
    </source>
</reference>
<dbReference type="InterPro" id="IPR054272">
    <property type="entry name" value="DUF7003"/>
</dbReference>
<gene>
    <name evidence="1" type="ORF">G3M70_03485</name>
</gene>
<dbReference type="EMBL" id="CP048685">
    <property type="protein sequence ID" value="QPJ61001.1"/>
    <property type="molecule type" value="Genomic_DNA"/>
</dbReference>
<organism evidence="1 2">
    <name type="scientific">Candidatus Nitronauta litoralis</name>
    <dbReference type="NCBI Taxonomy" id="2705533"/>
    <lineage>
        <taxon>Bacteria</taxon>
        <taxon>Pseudomonadati</taxon>
        <taxon>Nitrospinota/Tectimicrobiota group</taxon>
        <taxon>Nitrospinota</taxon>
        <taxon>Nitrospinia</taxon>
        <taxon>Nitrospinales</taxon>
        <taxon>Nitrospinaceae</taxon>
        <taxon>Candidatus Nitronauta</taxon>
    </lineage>
</organism>
<protein>
    <submittedName>
        <fullName evidence="1">Uncharacterized protein</fullName>
    </submittedName>
</protein>
<dbReference type="Proteomes" id="UP000594688">
    <property type="component" value="Chromosome"/>
</dbReference>
<evidence type="ECO:0000313" key="1">
    <source>
        <dbReference type="EMBL" id="QPJ61001.1"/>
    </source>
</evidence>
<evidence type="ECO:0000313" key="2">
    <source>
        <dbReference type="Proteomes" id="UP000594688"/>
    </source>
</evidence>
<sequence>MAAIEREAILATEEERRISILPSMQQILQIEEWYHPDLVEEELPSQTETFQQISKVLESGDVSMYQPSLEPNTHWKNWPDGGTL</sequence>
<dbReference type="Pfam" id="PF22535">
    <property type="entry name" value="DUF7003"/>
    <property type="match status" value="1"/>
</dbReference>
<dbReference type="KEGG" id="nli:G3M70_03485"/>
<dbReference type="AlphaFoldDB" id="A0A7T0BU51"/>
<proteinExistence type="predicted"/>
<accession>A0A7T0BU51</accession>